<sequence length="358" mass="39291">MKTLDAFRDLADALAAAEAGGGPDGDEQRAHRLAAVLADSPQLHRVDPGLLLAELMADPRNWPDQSWKNYFGNACVTVVRTETLRVDVLYWLQNSSTLHKHVSAGAFLALSGRRLHCEYDFAAADPLDSGVTFGALTATGRTMMRAASVSPILPTLVHELYWIEKPSVTVSIRAVPRSQSEGADRHRPHEFIAPGAGYLPAAFQRTSNLQRWIDGLGMLRLANRRLYLDTLERALPLVDPIHLIHVLDELCDNPLDEVSALLQRADAARSDDALARLAPAVPQFRRRKIFSRVQISGADGYLLAALLWSGAEGEELATLLKAEGVDEPGEFVRSRGERLIAVDPRTGPYVEQAGRSLR</sequence>
<dbReference type="SUPFAM" id="SSF51182">
    <property type="entry name" value="RmlC-like cupins"/>
    <property type="match status" value="1"/>
</dbReference>
<dbReference type="EMBL" id="PYBW01000015">
    <property type="protein sequence ID" value="PYC87404.1"/>
    <property type="molecule type" value="Genomic_DNA"/>
</dbReference>
<evidence type="ECO:0000313" key="1">
    <source>
        <dbReference type="EMBL" id="PYC87404.1"/>
    </source>
</evidence>
<organism evidence="1 2">
    <name type="scientific">Streptomyces tateyamensis</name>
    <dbReference type="NCBI Taxonomy" id="565073"/>
    <lineage>
        <taxon>Bacteria</taxon>
        <taxon>Bacillati</taxon>
        <taxon>Actinomycetota</taxon>
        <taxon>Actinomycetes</taxon>
        <taxon>Kitasatosporales</taxon>
        <taxon>Streptomycetaceae</taxon>
        <taxon>Streptomyces</taxon>
    </lineage>
</organism>
<dbReference type="Proteomes" id="UP000248039">
    <property type="component" value="Unassembled WGS sequence"/>
</dbReference>
<dbReference type="AlphaFoldDB" id="A0A2V4P962"/>
<keyword evidence="2" id="KW-1185">Reference proteome</keyword>
<proteinExistence type="predicted"/>
<dbReference type="OrthoDB" id="5289996at2"/>
<comment type="caution">
    <text evidence="1">The sequence shown here is derived from an EMBL/GenBank/DDBJ whole genome shotgun (WGS) entry which is preliminary data.</text>
</comment>
<accession>A0A2V4P962</accession>
<protein>
    <submittedName>
        <fullName evidence="1">Uncharacterized protein</fullName>
    </submittedName>
</protein>
<dbReference type="RefSeq" id="WP_110666037.1">
    <property type="nucleotide sequence ID" value="NZ_PYBW01000015.1"/>
</dbReference>
<gene>
    <name evidence="1" type="ORF">C7C46_04810</name>
</gene>
<name>A0A2V4P962_9ACTN</name>
<reference evidence="1 2" key="1">
    <citation type="submission" date="2018-03" db="EMBL/GenBank/DDBJ databases">
        <title>Bioinformatic expansion and discovery of thiopeptide antibiotics.</title>
        <authorList>
            <person name="Schwalen C.J."/>
            <person name="Hudson G.A."/>
            <person name="Mitchell D.A."/>
        </authorList>
    </citation>
    <scope>NUCLEOTIDE SEQUENCE [LARGE SCALE GENOMIC DNA]</scope>
    <source>
        <strain evidence="1 2">ATCC 21389</strain>
    </source>
</reference>
<dbReference type="InterPro" id="IPR011051">
    <property type="entry name" value="RmlC_Cupin_sf"/>
</dbReference>
<evidence type="ECO:0000313" key="2">
    <source>
        <dbReference type="Proteomes" id="UP000248039"/>
    </source>
</evidence>